<dbReference type="EMBL" id="CM017635">
    <property type="protein sequence ID" value="TYH34443.1"/>
    <property type="molecule type" value="Genomic_DNA"/>
</dbReference>
<dbReference type="AlphaFoldDB" id="A0A5D2HWF1"/>
<proteinExistence type="predicted"/>
<feature type="region of interest" description="Disordered" evidence="1">
    <location>
        <begin position="57"/>
        <end position="89"/>
    </location>
</feature>
<reference evidence="3 4" key="1">
    <citation type="submission" date="2019-07" db="EMBL/GenBank/DDBJ databases">
        <title>WGS assembly of Gossypium tomentosum.</title>
        <authorList>
            <person name="Chen Z.J."/>
            <person name="Sreedasyam A."/>
            <person name="Ando A."/>
            <person name="Song Q."/>
            <person name="De L."/>
            <person name="Hulse-Kemp A."/>
            <person name="Ding M."/>
            <person name="Ye W."/>
            <person name="Kirkbride R."/>
            <person name="Jenkins J."/>
            <person name="Plott C."/>
            <person name="Lovell J."/>
            <person name="Lin Y.-M."/>
            <person name="Vaughn R."/>
            <person name="Liu B."/>
            <person name="Li W."/>
            <person name="Simpson S."/>
            <person name="Scheffler B."/>
            <person name="Saski C."/>
            <person name="Grover C."/>
            <person name="Hu G."/>
            <person name="Conover J."/>
            <person name="Carlson J."/>
            <person name="Shu S."/>
            <person name="Boston L."/>
            <person name="Williams M."/>
            <person name="Peterson D."/>
            <person name="Mcgee K."/>
            <person name="Jones D."/>
            <person name="Wendel J."/>
            <person name="Stelly D."/>
            <person name="Grimwood J."/>
            <person name="Schmutz J."/>
        </authorList>
    </citation>
    <scope>NUCLEOTIDE SEQUENCE [LARGE SCALE GENOMIC DNA]</scope>
    <source>
        <strain evidence="3">7179.01</strain>
    </source>
</reference>
<feature type="transmembrane region" description="Helical" evidence="2">
    <location>
        <begin position="22"/>
        <end position="44"/>
    </location>
</feature>
<evidence type="ECO:0000313" key="4">
    <source>
        <dbReference type="Proteomes" id="UP000322667"/>
    </source>
</evidence>
<evidence type="ECO:0000256" key="1">
    <source>
        <dbReference type="SAM" id="MobiDB-lite"/>
    </source>
</evidence>
<keyword evidence="2" id="KW-1133">Transmembrane helix</keyword>
<protein>
    <submittedName>
        <fullName evidence="3">Uncharacterized protein</fullName>
    </submittedName>
</protein>
<name>A0A5D2HWF1_GOSTO</name>
<keyword evidence="2" id="KW-0812">Transmembrane</keyword>
<keyword evidence="2" id="KW-0472">Membrane</keyword>
<gene>
    <name evidence="3" type="ORF">ES332_D13G128800v1</name>
</gene>
<evidence type="ECO:0000256" key="2">
    <source>
        <dbReference type="SAM" id="Phobius"/>
    </source>
</evidence>
<evidence type="ECO:0000313" key="3">
    <source>
        <dbReference type="EMBL" id="TYH34443.1"/>
    </source>
</evidence>
<keyword evidence="4" id="KW-1185">Reference proteome</keyword>
<organism evidence="3 4">
    <name type="scientific">Gossypium tomentosum</name>
    <name type="common">Hawaiian cotton</name>
    <name type="synonym">Gossypium sandvicense</name>
    <dbReference type="NCBI Taxonomy" id="34277"/>
    <lineage>
        <taxon>Eukaryota</taxon>
        <taxon>Viridiplantae</taxon>
        <taxon>Streptophyta</taxon>
        <taxon>Embryophyta</taxon>
        <taxon>Tracheophyta</taxon>
        <taxon>Spermatophyta</taxon>
        <taxon>Magnoliopsida</taxon>
        <taxon>eudicotyledons</taxon>
        <taxon>Gunneridae</taxon>
        <taxon>Pentapetalae</taxon>
        <taxon>rosids</taxon>
        <taxon>malvids</taxon>
        <taxon>Malvales</taxon>
        <taxon>Malvaceae</taxon>
        <taxon>Malvoideae</taxon>
        <taxon>Gossypium</taxon>
    </lineage>
</organism>
<sequence length="89" mass="10073">MFAAKREVSSLIHSPFSLLSNISILLSLPCLSLPSSLIFSILFLRDHQVSNSLVESLTNSHQRSSLHRSNDEIRRKPPWTIFKESPEPS</sequence>
<accession>A0A5D2HWF1</accession>
<dbReference type="Proteomes" id="UP000322667">
    <property type="component" value="Chromosome D13"/>
</dbReference>